<keyword evidence="2" id="KW-1185">Reference proteome</keyword>
<dbReference type="PIRSF" id="PIRSF030140">
    <property type="entry name" value="UCP030140"/>
    <property type="match status" value="1"/>
</dbReference>
<accession>A0A223KU70</accession>
<sequence>MSLEKMLATQEQLDNRIIAEKGIVWTDEERFRNTLVALDVELSEFANEGRWFKVWSDDQEPRTRVGLKSYYAAQQGLTKNPLLEEYVDAVHFFLSLANQKGWQEYLYLHEEAILELEEKGFDGGINGVYLELKSFIAKMSHDKNEPNFFLTYSKHEFCFRTAWFLFIAIGMIQFGFTFEQIEEAYSAKNKMNHERQDNGY</sequence>
<evidence type="ECO:0008006" key="3">
    <source>
        <dbReference type="Google" id="ProtNLM"/>
    </source>
</evidence>
<organism evidence="1 2">
    <name type="scientific">Sutcliffiella cohnii</name>
    <dbReference type="NCBI Taxonomy" id="33932"/>
    <lineage>
        <taxon>Bacteria</taxon>
        <taxon>Bacillati</taxon>
        <taxon>Bacillota</taxon>
        <taxon>Bacilli</taxon>
        <taxon>Bacillales</taxon>
        <taxon>Bacillaceae</taxon>
        <taxon>Sutcliffiella</taxon>
    </lineage>
</organism>
<dbReference type="InterPro" id="IPR014871">
    <property type="entry name" value="dUTPase/dCTP_pyrophosphatase"/>
</dbReference>
<dbReference type="Proteomes" id="UP000215224">
    <property type="component" value="Chromosome"/>
</dbReference>
<dbReference type="RefSeq" id="WP_066412394.1">
    <property type="nucleotide sequence ID" value="NZ_CP018866.1"/>
</dbReference>
<dbReference type="InterPro" id="IPR016947">
    <property type="entry name" value="UCP030140"/>
</dbReference>
<dbReference type="KEGG" id="bcoh:BC6307_18080"/>
<dbReference type="CDD" id="cd11527">
    <property type="entry name" value="NTP-PPase_dUTPase"/>
    <property type="match status" value="1"/>
</dbReference>
<evidence type="ECO:0000313" key="2">
    <source>
        <dbReference type="Proteomes" id="UP000215224"/>
    </source>
</evidence>
<name>A0A223KU70_9BACI</name>
<protein>
    <recommendedName>
        <fullName evidence="3">dUTPase</fullName>
    </recommendedName>
</protein>
<gene>
    <name evidence="1" type="ORF">BC6307_18080</name>
</gene>
<dbReference type="EMBL" id="CP018866">
    <property type="protein sequence ID" value="AST93029.1"/>
    <property type="molecule type" value="Genomic_DNA"/>
</dbReference>
<evidence type="ECO:0000313" key="1">
    <source>
        <dbReference type="EMBL" id="AST93029.1"/>
    </source>
</evidence>
<dbReference type="Pfam" id="PF08761">
    <property type="entry name" value="dUTPase_2"/>
    <property type="match status" value="1"/>
</dbReference>
<reference evidence="1 2" key="1">
    <citation type="submission" date="2016-12" db="EMBL/GenBank/DDBJ databases">
        <title>The whole genome sequencing and assembly of Bacillus cohnii DSM 6307T strain.</title>
        <authorList>
            <person name="Lee Y.-J."/>
            <person name="Yi H."/>
            <person name="Bahn Y.-S."/>
            <person name="Kim J.F."/>
            <person name="Lee D.-W."/>
        </authorList>
    </citation>
    <scope>NUCLEOTIDE SEQUENCE [LARGE SCALE GENOMIC DNA]</scope>
    <source>
        <strain evidence="1 2">DSM 6307</strain>
    </source>
</reference>
<dbReference type="STRING" id="1314751.GCA_001591425_00776"/>
<dbReference type="AlphaFoldDB" id="A0A223KU70"/>
<dbReference type="Gene3D" id="1.10.4010.10">
    <property type="entry name" value="Type II deoxyuridine triphosphatase"/>
    <property type="match status" value="1"/>
</dbReference>
<dbReference type="SUPFAM" id="SSF101386">
    <property type="entry name" value="all-alpha NTP pyrophosphatases"/>
    <property type="match status" value="1"/>
</dbReference>
<proteinExistence type="predicted"/>